<dbReference type="SUPFAM" id="SSF75304">
    <property type="entry name" value="Amidase signature (AS) enzymes"/>
    <property type="match status" value="1"/>
</dbReference>
<dbReference type="EMBL" id="NPHW01002698">
    <property type="protein sequence ID" value="OXV10914.1"/>
    <property type="molecule type" value="Genomic_DNA"/>
</dbReference>
<dbReference type="PANTHER" id="PTHR46072">
    <property type="entry name" value="AMIDASE-RELATED-RELATED"/>
    <property type="match status" value="1"/>
</dbReference>
<sequence>MATCTTKTDWSLLVSEKRSSNRAKIPLEWRLSSDILDTIDEKATISVLDVPGRCGILTEVELELTEKYDATDLTRMMIEGKAKSEDVVRGFCKRAAIAHQLTNCLTEIMFEEAFARAKELDEYLLKEGKPIGPLHGLPISLKDSFNVKGAHATIGYVKFLENSPASHNSAIVEILLKLGAVPYVKTNLPQTMMSADSDNYVFGRTLNPNKLCLTAGGSTGGEGALIKMRGSILGVGTDIAGSIRIPALCNGIMGLQPSAGRIPWAGGTPPGRFGSPSTILPVIGPEGHSVRDLELFMKSVIDTDPWLLDANILSVPWRSVSPPRRSLNLGFITEDREHRPLHPSQLRMITTLIKTLQGIGHSLISLDDKIPSVYETSILAWKHFLLDPEKTPIKIMKAGGESAVKSLLVTRYPELQGWEASLDELWDMNVERAKITKIYHDLVIDNELDAILLPTYQATAVPHDTYGLVPYTVLANFLGYPSVALPFLHASKEADKPFIRSGVTYIPPYEPDLVEGVPCGFQIMCRPMRDEELIKIAELIVKTIT</sequence>
<dbReference type="Gene3D" id="3.90.1300.10">
    <property type="entry name" value="Amidase signature (AS) domain"/>
    <property type="match status" value="1"/>
</dbReference>
<feature type="binding site" evidence="4">
    <location>
        <position position="218"/>
    </location>
    <ligand>
        <name>substrate</name>
    </ligand>
</feature>
<comment type="caution">
    <text evidence="6">The sequence shown here is derived from an EMBL/GenBank/DDBJ whole genome shotgun (WGS) entry which is preliminary data.</text>
</comment>
<dbReference type="PANTHER" id="PTHR46072:SF5">
    <property type="entry name" value="GENERAL AMIDASE-C"/>
    <property type="match status" value="1"/>
</dbReference>
<feature type="domain" description="Amidase" evidence="5">
    <location>
        <begin position="86"/>
        <end position="533"/>
    </location>
</feature>
<feature type="active site" description="Acyl-ester intermediate" evidence="3">
    <location>
        <position position="242"/>
    </location>
</feature>
<feature type="binding site" evidence="4">
    <location>
        <begin position="239"/>
        <end position="242"/>
    </location>
    <ligand>
        <name>substrate</name>
    </ligand>
</feature>
<feature type="active site" description="Charge relay system" evidence="3">
    <location>
        <position position="218"/>
    </location>
</feature>
<gene>
    <name evidence="6" type="ORF">Egran_01325</name>
</gene>
<feature type="active site" description="Charge relay system" evidence="3">
    <location>
        <position position="142"/>
    </location>
</feature>
<comment type="similarity">
    <text evidence="1">Belongs to the amidase family.</text>
</comment>
<dbReference type="InterPro" id="IPR036928">
    <property type="entry name" value="AS_sf"/>
</dbReference>
<evidence type="ECO:0000256" key="1">
    <source>
        <dbReference type="ARBA" id="ARBA00009199"/>
    </source>
</evidence>
<evidence type="ECO:0000313" key="7">
    <source>
        <dbReference type="Proteomes" id="UP000243515"/>
    </source>
</evidence>
<dbReference type="PIRSF" id="PIRSF001221">
    <property type="entry name" value="Amidase_fungi"/>
    <property type="match status" value="1"/>
</dbReference>
<dbReference type="OrthoDB" id="6428749at2759"/>
<evidence type="ECO:0000256" key="2">
    <source>
        <dbReference type="ARBA" id="ARBA00022801"/>
    </source>
</evidence>
<evidence type="ECO:0000259" key="5">
    <source>
        <dbReference type="Pfam" id="PF01425"/>
    </source>
</evidence>
<dbReference type="Pfam" id="PF01425">
    <property type="entry name" value="Amidase"/>
    <property type="match status" value="1"/>
</dbReference>
<accession>A0A232M3P6</accession>
<feature type="binding site" evidence="4">
    <location>
        <position position="192"/>
    </location>
    <ligand>
        <name>substrate</name>
    </ligand>
</feature>
<dbReference type="GO" id="GO:0016787">
    <property type="term" value="F:hydrolase activity"/>
    <property type="evidence" value="ECO:0007669"/>
    <property type="project" value="UniProtKB-KW"/>
</dbReference>
<dbReference type="AlphaFoldDB" id="A0A232M3P6"/>
<keyword evidence="7" id="KW-1185">Reference proteome</keyword>
<evidence type="ECO:0000256" key="4">
    <source>
        <dbReference type="PIRSR" id="PIRSR001221-2"/>
    </source>
</evidence>
<organism evidence="6 7">
    <name type="scientific">Elaphomyces granulatus</name>
    <dbReference type="NCBI Taxonomy" id="519963"/>
    <lineage>
        <taxon>Eukaryota</taxon>
        <taxon>Fungi</taxon>
        <taxon>Dikarya</taxon>
        <taxon>Ascomycota</taxon>
        <taxon>Pezizomycotina</taxon>
        <taxon>Eurotiomycetes</taxon>
        <taxon>Eurotiomycetidae</taxon>
        <taxon>Eurotiales</taxon>
        <taxon>Elaphomycetaceae</taxon>
        <taxon>Elaphomyces</taxon>
    </lineage>
</organism>
<proteinExistence type="inferred from homology"/>
<keyword evidence="2" id="KW-0378">Hydrolase</keyword>
<dbReference type="Proteomes" id="UP000243515">
    <property type="component" value="Unassembled WGS sequence"/>
</dbReference>
<reference evidence="6 7" key="1">
    <citation type="journal article" date="2015" name="Environ. Microbiol.">
        <title>Metagenome sequence of Elaphomyces granulatus from sporocarp tissue reveals Ascomycota ectomycorrhizal fingerprints of genome expansion and a Proteobacteria-rich microbiome.</title>
        <authorList>
            <person name="Quandt C.A."/>
            <person name="Kohler A."/>
            <person name="Hesse C.N."/>
            <person name="Sharpton T.J."/>
            <person name="Martin F."/>
            <person name="Spatafora J.W."/>
        </authorList>
    </citation>
    <scope>NUCLEOTIDE SEQUENCE [LARGE SCALE GENOMIC DNA]</scope>
    <source>
        <strain evidence="6 7">OSC145934</strain>
    </source>
</reference>
<dbReference type="InterPro" id="IPR023631">
    <property type="entry name" value="Amidase_dom"/>
</dbReference>
<protein>
    <recommendedName>
        <fullName evidence="5">Amidase domain-containing protein</fullName>
    </recommendedName>
</protein>
<name>A0A232M3P6_9EURO</name>
<evidence type="ECO:0000313" key="6">
    <source>
        <dbReference type="EMBL" id="OXV10914.1"/>
    </source>
</evidence>
<evidence type="ECO:0000256" key="3">
    <source>
        <dbReference type="PIRSR" id="PIRSR001221-1"/>
    </source>
</evidence>